<dbReference type="GO" id="GO:0008836">
    <property type="term" value="F:diaminopimelate decarboxylase activity"/>
    <property type="evidence" value="ECO:0007669"/>
    <property type="project" value="TreeGrafter"/>
</dbReference>
<name>A0A3M7PZH2_BRAPC</name>
<dbReference type="Pfam" id="PF00278">
    <property type="entry name" value="Orn_DAP_Arg_deC"/>
    <property type="match status" value="1"/>
</dbReference>
<keyword evidence="5" id="KW-1185">Reference proteome</keyword>
<protein>
    <submittedName>
        <fullName evidence="4">Diaminopimelate decarboxylase</fullName>
    </submittedName>
</protein>
<dbReference type="OrthoDB" id="5034579at2759"/>
<dbReference type="PANTHER" id="PTHR43727">
    <property type="entry name" value="DIAMINOPIMELATE DECARBOXYLASE"/>
    <property type="match status" value="1"/>
</dbReference>
<feature type="domain" description="Orn/DAP/Arg decarboxylase 2 C-terminal" evidence="3">
    <location>
        <begin position="6"/>
        <end position="47"/>
    </location>
</feature>
<dbReference type="STRING" id="10195.A0A3M7PZH2"/>
<dbReference type="GO" id="GO:0009089">
    <property type="term" value="P:lysine biosynthetic process via diaminopimelate"/>
    <property type="evidence" value="ECO:0007669"/>
    <property type="project" value="TreeGrafter"/>
</dbReference>
<comment type="caution">
    <text evidence="4">The sequence shown here is derived from an EMBL/GenBank/DDBJ whole genome shotgun (WGS) entry which is preliminary data.</text>
</comment>
<dbReference type="EMBL" id="REGN01008221">
    <property type="protein sequence ID" value="RNA04131.1"/>
    <property type="molecule type" value="Genomic_DNA"/>
</dbReference>
<comment type="cofactor">
    <cofactor evidence="1">
        <name>pyridoxal 5'-phosphate</name>
        <dbReference type="ChEBI" id="CHEBI:597326"/>
    </cofactor>
</comment>
<evidence type="ECO:0000313" key="4">
    <source>
        <dbReference type="EMBL" id="RNA04131.1"/>
    </source>
</evidence>
<evidence type="ECO:0000259" key="3">
    <source>
        <dbReference type="Pfam" id="PF00278"/>
    </source>
</evidence>
<evidence type="ECO:0000256" key="1">
    <source>
        <dbReference type="ARBA" id="ARBA00001933"/>
    </source>
</evidence>
<dbReference type="AlphaFoldDB" id="A0A3M7PZH2"/>
<evidence type="ECO:0000256" key="2">
    <source>
        <dbReference type="ARBA" id="ARBA00022898"/>
    </source>
</evidence>
<accession>A0A3M7PZH2</accession>
<organism evidence="4 5">
    <name type="scientific">Brachionus plicatilis</name>
    <name type="common">Marine rotifer</name>
    <name type="synonym">Brachionus muelleri</name>
    <dbReference type="NCBI Taxonomy" id="10195"/>
    <lineage>
        <taxon>Eukaryota</taxon>
        <taxon>Metazoa</taxon>
        <taxon>Spiralia</taxon>
        <taxon>Gnathifera</taxon>
        <taxon>Rotifera</taxon>
        <taxon>Eurotatoria</taxon>
        <taxon>Monogononta</taxon>
        <taxon>Pseudotrocha</taxon>
        <taxon>Ploima</taxon>
        <taxon>Brachionidae</taxon>
        <taxon>Brachionus</taxon>
    </lineage>
</organism>
<dbReference type="SUPFAM" id="SSF50621">
    <property type="entry name" value="Alanine racemase C-terminal domain-like"/>
    <property type="match status" value="1"/>
</dbReference>
<proteinExistence type="predicted"/>
<evidence type="ECO:0000313" key="5">
    <source>
        <dbReference type="Proteomes" id="UP000276133"/>
    </source>
</evidence>
<dbReference type="InterPro" id="IPR009006">
    <property type="entry name" value="Ala_racemase/Decarboxylase_C"/>
</dbReference>
<reference evidence="4 5" key="1">
    <citation type="journal article" date="2018" name="Sci. Rep.">
        <title>Genomic signatures of local adaptation to the degree of environmental predictability in rotifers.</title>
        <authorList>
            <person name="Franch-Gras L."/>
            <person name="Hahn C."/>
            <person name="Garcia-Roger E.M."/>
            <person name="Carmona M.J."/>
            <person name="Serra M."/>
            <person name="Gomez A."/>
        </authorList>
    </citation>
    <scope>NUCLEOTIDE SEQUENCE [LARGE SCALE GENOMIC DNA]</scope>
    <source>
        <strain evidence="4">HYR1</strain>
    </source>
</reference>
<gene>
    <name evidence="4" type="ORF">BpHYR1_039257</name>
</gene>
<dbReference type="PANTHER" id="PTHR43727:SF2">
    <property type="entry name" value="GROUP IV DECARBOXYLASE"/>
    <property type="match status" value="1"/>
</dbReference>
<dbReference type="Proteomes" id="UP000276133">
    <property type="component" value="Unassembled WGS sequence"/>
</dbReference>
<feature type="non-terminal residue" evidence="4">
    <location>
        <position position="1"/>
    </location>
</feature>
<dbReference type="Gene3D" id="2.40.37.10">
    <property type="entry name" value="Lyase, Ornithine Decarboxylase, Chain A, domain 1"/>
    <property type="match status" value="1"/>
</dbReference>
<dbReference type="InterPro" id="IPR022643">
    <property type="entry name" value="De-COase2_C"/>
</dbReference>
<keyword evidence="2" id="KW-0663">Pyridoxal phosphate</keyword>
<sequence length="102" mass="11563">PLSSTNELFDIVGPVCESGDFLGKDRLLQIPTNLNDNHVYLAIMDVGAYCSSMALNYNIHTKPAEVFIEEIHDTNEKITKNEYFLTRNPESLEDVMACFTEF</sequence>